<proteinExistence type="predicted"/>
<accession>A0A6J4E0J3</accession>
<name>A0A6J4E0J3_9PSED</name>
<organism evidence="2 3">
    <name type="scientific">Pseudomonas tohonis</name>
    <dbReference type="NCBI Taxonomy" id="2725477"/>
    <lineage>
        <taxon>Bacteria</taxon>
        <taxon>Pseudomonadati</taxon>
        <taxon>Pseudomonadota</taxon>
        <taxon>Gammaproteobacteria</taxon>
        <taxon>Pseudomonadales</taxon>
        <taxon>Pseudomonadaceae</taxon>
        <taxon>Pseudomonas</taxon>
    </lineage>
</organism>
<dbReference type="AlphaFoldDB" id="A0A6J4E0J3"/>
<dbReference type="KEGG" id="ptw:TUM18999_02820"/>
<reference evidence="2 3" key="1">
    <citation type="submission" date="2020-05" db="EMBL/GenBank/DDBJ databases">
        <title>Characterization of novel class B3 metallo-beta-lactamase from novel Pseudomonas species.</title>
        <authorList>
            <person name="Yamada K."/>
            <person name="Aoki K."/>
            <person name="Ishii Y."/>
        </authorList>
    </citation>
    <scope>NUCLEOTIDE SEQUENCE [LARGE SCALE GENOMIC DNA]</scope>
    <source>
        <strain evidence="2 3">TUM18999</strain>
    </source>
</reference>
<dbReference type="Proteomes" id="UP000509383">
    <property type="component" value="Chromosome"/>
</dbReference>
<evidence type="ECO:0000313" key="3">
    <source>
        <dbReference type="Proteomes" id="UP000509383"/>
    </source>
</evidence>
<protein>
    <submittedName>
        <fullName evidence="2">Uncharacterized protein</fullName>
    </submittedName>
</protein>
<dbReference type="EMBL" id="AP023189">
    <property type="protein sequence ID" value="BCG22091.1"/>
    <property type="molecule type" value="Genomic_DNA"/>
</dbReference>
<evidence type="ECO:0000313" key="2">
    <source>
        <dbReference type="EMBL" id="BCG22091.1"/>
    </source>
</evidence>
<gene>
    <name evidence="2" type="ORF">TUM18999_02820</name>
</gene>
<evidence type="ECO:0000256" key="1">
    <source>
        <dbReference type="SAM" id="MobiDB-lite"/>
    </source>
</evidence>
<feature type="region of interest" description="Disordered" evidence="1">
    <location>
        <begin position="77"/>
        <end position="99"/>
    </location>
</feature>
<sequence length="99" mass="11146">MTRSLPWVPSATDVSQNPITGTFLRKLFPQNAFEYGEPRRVSRGVCNTTACTDTTDNRGRSNTINVPRQELRRLKKVMSNERKQLGTVSPSKPAQPRAE</sequence>